<dbReference type="InterPro" id="IPR001789">
    <property type="entry name" value="Sig_transdc_resp-reg_receiver"/>
</dbReference>
<evidence type="ECO:0000259" key="9">
    <source>
        <dbReference type="PROSITE" id="PS50110"/>
    </source>
</evidence>
<comment type="caution">
    <text evidence="11">The sequence shown here is derived from an EMBL/GenBank/DDBJ whole genome shotgun (WGS) entry which is preliminary data.</text>
</comment>
<dbReference type="GO" id="GO:0006355">
    <property type="term" value="P:regulation of DNA-templated transcription"/>
    <property type="evidence" value="ECO:0007669"/>
    <property type="project" value="InterPro"/>
</dbReference>
<dbReference type="CDD" id="cd00383">
    <property type="entry name" value="trans_reg_C"/>
    <property type="match status" value="1"/>
</dbReference>
<sequence>MTHILIVDDEPVILEVLTAYFEKEGWQVTTAATGHEALMRFQETVFDLIVLDLMLPDLSGESVNDTIRKDSDVPIIMLTAKTKEEELIAGIERGADDYIKKPFSPKEVVIRIKAQLRRRQKQAATVYSYQALTLNPSSYEAHLNGDALRLTPNEFELLALFIKHPGQVFSREALLEAIDDEGMIYEGYDRTIDTHIKNLRKKIEPDRKHPRYIQTVFGRGYKFGGTS</sequence>
<keyword evidence="2 7" id="KW-0597">Phosphoprotein</keyword>
<dbReference type="GO" id="GO:0032993">
    <property type="term" value="C:protein-DNA complex"/>
    <property type="evidence" value="ECO:0007669"/>
    <property type="project" value="TreeGrafter"/>
</dbReference>
<evidence type="ECO:0000256" key="3">
    <source>
        <dbReference type="ARBA" id="ARBA00023012"/>
    </source>
</evidence>
<dbReference type="Pfam" id="PF00486">
    <property type="entry name" value="Trans_reg_C"/>
    <property type="match status" value="1"/>
</dbReference>
<gene>
    <name evidence="11" type="ORF">DES38_104236</name>
</gene>
<dbReference type="FunFam" id="3.40.50.2300:FF:000001">
    <property type="entry name" value="DNA-binding response regulator PhoB"/>
    <property type="match status" value="1"/>
</dbReference>
<feature type="modified residue" description="4-aspartylphosphate" evidence="7">
    <location>
        <position position="52"/>
    </location>
</feature>
<dbReference type="FunFam" id="1.10.10.10:FF:000018">
    <property type="entry name" value="DNA-binding response regulator ResD"/>
    <property type="match status" value="1"/>
</dbReference>
<reference evidence="11 12" key="1">
    <citation type="submission" date="2018-05" db="EMBL/GenBank/DDBJ databases">
        <title>Genomic Encyclopedia of Type Strains, Phase IV (KMG-IV): sequencing the most valuable type-strain genomes for metagenomic binning, comparative biology and taxonomic classification.</title>
        <authorList>
            <person name="Goeker M."/>
        </authorList>
    </citation>
    <scope>NUCLEOTIDE SEQUENCE [LARGE SCALE GENOMIC DNA]</scope>
    <source>
        <strain evidence="11 12">DSM 22440</strain>
    </source>
</reference>
<proteinExistence type="predicted"/>
<evidence type="ECO:0000313" key="12">
    <source>
        <dbReference type="Proteomes" id="UP000247922"/>
    </source>
</evidence>
<dbReference type="GO" id="GO:0005829">
    <property type="term" value="C:cytosol"/>
    <property type="evidence" value="ECO:0007669"/>
    <property type="project" value="TreeGrafter"/>
</dbReference>
<dbReference type="Proteomes" id="UP000247922">
    <property type="component" value="Unassembled WGS sequence"/>
</dbReference>
<dbReference type="InterPro" id="IPR036388">
    <property type="entry name" value="WH-like_DNA-bd_sf"/>
</dbReference>
<dbReference type="Gene3D" id="6.10.250.690">
    <property type="match status" value="1"/>
</dbReference>
<keyword evidence="5 8" id="KW-0238">DNA-binding</keyword>
<dbReference type="SMART" id="SM00448">
    <property type="entry name" value="REC"/>
    <property type="match status" value="1"/>
</dbReference>
<dbReference type="SMART" id="SM00862">
    <property type="entry name" value="Trans_reg_C"/>
    <property type="match status" value="1"/>
</dbReference>
<dbReference type="PANTHER" id="PTHR48111:SF73">
    <property type="entry name" value="ALKALINE PHOSPHATASE SYNTHESIS TRANSCRIPTIONAL REGULATORY PROTEIN PHOP"/>
    <property type="match status" value="1"/>
</dbReference>
<dbReference type="OrthoDB" id="9802426at2"/>
<accession>A0A2V3WF71</accession>
<evidence type="ECO:0000256" key="6">
    <source>
        <dbReference type="ARBA" id="ARBA00023163"/>
    </source>
</evidence>
<keyword evidence="3" id="KW-0902">Two-component regulatory system</keyword>
<dbReference type="Gene3D" id="1.10.10.10">
    <property type="entry name" value="Winged helix-like DNA-binding domain superfamily/Winged helix DNA-binding domain"/>
    <property type="match status" value="1"/>
</dbReference>
<dbReference type="AlphaFoldDB" id="A0A2V3WF71"/>
<dbReference type="GO" id="GO:0000156">
    <property type="term" value="F:phosphorelay response regulator activity"/>
    <property type="evidence" value="ECO:0007669"/>
    <property type="project" value="TreeGrafter"/>
</dbReference>
<dbReference type="EMBL" id="QJJR01000004">
    <property type="protein sequence ID" value="PXW91801.1"/>
    <property type="molecule type" value="Genomic_DNA"/>
</dbReference>
<evidence type="ECO:0000256" key="1">
    <source>
        <dbReference type="ARBA" id="ARBA00004496"/>
    </source>
</evidence>
<dbReference type="InterPro" id="IPR001867">
    <property type="entry name" value="OmpR/PhoB-type_DNA-bd"/>
</dbReference>
<dbReference type="PROSITE" id="PS50110">
    <property type="entry name" value="RESPONSE_REGULATORY"/>
    <property type="match status" value="1"/>
</dbReference>
<evidence type="ECO:0000256" key="8">
    <source>
        <dbReference type="PROSITE-ProRule" id="PRU01091"/>
    </source>
</evidence>
<name>A0A2V3WF71_9BACI</name>
<evidence type="ECO:0000256" key="5">
    <source>
        <dbReference type="ARBA" id="ARBA00023125"/>
    </source>
</evidence>
<dbReference type="Gene3D" id="3.40.50.2300">
    <property type="match status" value="1"/>
</dbReference>
<evidence type="ECO:0000259" key="10">
    <source>
        <dbReference type="PROSITE" id="PS51755"/>
    </source>
</evidence>
<organism evidence="11 12">
    <name type="scientific">Streptohalobacillus salinus</name>
    <dbReference type="NCBI Taxonomy" id="621096"/>
    <lineage>
        <taxon>Bacteria</taxon>
        <taxon>Bacillati</taxon>
        <taxon>Bacillota</taxon>
        <taxon>Bacilli</taxon>
        <taxon>Bacillales</taxon>
        <taxon>Bacillaceae</taxon>
        <taxon>Streptohalobacillus</taxon>
    </lineage>
</organism>
<keyword evidence="4" id="KW-0805">Transcription regulation</keyword>
<keyword evidence="12" id="KW-1185">Reference proteome</keyword>
<dbReference type="InterPro" id="IPR039420">
    <property type="entry name" value="WalR-like"/>
</dbReference>
<dbReference type="SUPFAM" id="SSF52172">
    <property type="entry name" value="CheY-like"/>
    <property type="match status" value="1"/>
</dbReference>
<dbReference type="PROSITE" id="PS51755">
    <property type="entry name" value="OMPR_PHOB"/>
    <property type="match status" value="1"/>
</dbReference>
<evidence type="ECO:0000256" key="7">
    <source>
        <dbReference type="PROSITE-ProRule" id="PRU00169"/>
    </source>
</evidence>
<evidence type="ECO:0000256" key="4">
    <source>
        <dbReference type="ARBA" id="ARBA00023015"/>
    </source>
</evidence>
<dbReference type="Pfam" id="PF00072">
    <property type="entry name" value="Response_reg"/>
    <property type="match status" value="1"/>
</dbReference>
<keyword evidence="6" id="KW-0804">Transcription</keyword>
<feature type="DNA-binding region" description="OmpR/PhoB-type" evidence="8">
    <location>
        <begin position="124"/>
        <end position="225"/>
    </location>
</feature>
<dbReference type="GO" id="GO:0000976">
    <property type="term" value="F:transcription cis-regulatory region binding"/>
    <property type="evidence" value="ECO:0007669"/>
    <property type="project" value="TreeGrafter"/>
</dbReference>
<evidence type="ECO:0000313" key="11">
    <source>
        <dbReference type="EMBL" id="PXW91801.1"/>
    </source>
</evidence>
<dbReference type="InterPro" id="IPR011006">
    <property type="entry name" value="CheY-like_superfamily"/>
</dbReference>
<dbReference type="RefSeq" id="WP_110251094.1">
    <property type="nucleotide sequence ID" value="NZ_QJJR01000004.1"/>
</dbReference>
<evidence type="ECO:0000256" key="2">
    <source>
        <dbReference type="ARBA" id="ARBA00022553"/>
    </source>
</evidence>
<feature type="domain" description="Response regulatory" evidence="9">
    <location>
        <begin position="3"/>
        <end position="116"/>
    </location>
</feature>
<protein>
    <submittedName>
        <fullName evidence="11">Two-component system OmpR family response regulator</fullName>
    </submittedName>
</protein>
<feature type="domain" description="OmpR/PhoB-type" evidence="10">
    <location>
        <begin position="124"/>
        <end position="225"/>
    </location>
</feature>
<dbReference type="PANTHER" id="PTHR48111">
    <property type="entry name" value="REGULATOR OF RPOS"/>
    <property type="match status" value="1"/>
</dbReference>
<comment type="subcellular location">
    <subcellularLocation>
        <location evidence="1">Cytoplasm</location>
    </subcellularLocation>
</comment>